<evidence type="ECO:0000313" key="1">
    <source>
        <dbReference type="EMBL" id="MEK8128686.1"/>
    </source>
</evidence>
<organism evidence="1 2">
    <name type="scientific">Paenibacillus filicis</name>
    <dbReference type="NCBI Taxonomy" id="669464"/>
    <lineage>
        <taxon>Bacteria</taxon>
        <taxon>Bacillati</taxon>
        <taxon>Bacillota</taxon>
        <taxon>Bacilli</taxon>
        <taxon>Bacillales</taxon>
        <taxon>Paenibacillaceae</taxon>
        <taxon>Paenibacillus</taxon>
    </lineage>
</organism>
<comment type="caution">
    <text evidence="1">The sequence shown here is derived from an EMBL/GenBank/DDBJ whole genome shotgun (WGS) entry which is preliminary data.</text>
</comment>
<reference evidence="1 2" key="1">
    <citation type="submission" date="2024-04" db="EMBL/GenBank/DDBJ databases">
        <title>draft genome sequnece of Paenibacillus filicis.</title>
        <authorList>
            <person name="Kim D.-U."/>
        </authorList>
    </citation>
    <scope>NUCLEOTIDE SEQUENCE [LARGE SCALE GENOMIC DNA]</scope>
    <source>
        <strain evidence="1 2">KACC14197</strain>
    </source>
</reference>
<gene>
    <name evidence="1" type="ORF">WMW72_12295</name>
</gene>
<dbReference type="SUPFAM" id="SSF88659">
    <property type="entry name" value="Sigma3 and sigma4 domains of RNA polymerase sigma factors"/>
    <property type="match status" value="1"/>
</dbReference>
<protein>
    <submittedName>
        <fullName evidence="1">Uncharacterized protein</fullName>
    </submittedName>
</protein>
<dbReference type="InterPro" id="IPR036388">
    <property type="entry name" value="WH-like_DNA-bd_sf"/>
</dbReference>
<evidence type="ECO:0000313" key="2">
    <source>
        <dbReference type="Proteomes" id="UP001469365"/>
    </source>
</evidence>
<dbReference type="RefSeq" id="WP_341415761.1">
    <property type="nucleotide sequence ID" value="NZ_JBBPCC010000006.1"/>
</dbReference>
<keyword evidence="2" id="KW-1185">Reference proteome</keyword>
<proteinExistence type="predicted"/>
<dbReference type="InterPro" id="IPR013324">
    <property type="entry name" value="RNA_pol_sigma_r3/r4-like"/>
</dbReference>
<sequence length="113" mass="12882">MKSKANSDVPRDLLDQSKNIGKIKILKYDGADPKVIETLQAKVDRTEFIITLIEEIDTLFGKILRLRYVNRWTVDEIASELAIARRTYDRDRKKALNLFRELSTGEGAADGTL</sequence>
<name>A0ABU9DKC3_9BACL</name>
<dbReference type="Gene3D" id="1.10.10.10">
    <property type="entry name" value="Winged helix-like DNA-binding domain superfamily/Winged helix DNA-binding domain"/>
    <property type="match status" value="1"/>
</dbReference>
<accession>A0ABU9DKC3</accession>
<dbReference type="Proteomes" id="UP001469365">
    <property type="component" value="Unassembled WGS sequence"/>
</dbReference>
<dbReference type="EMBL" id="JBBPCC010000006">
    <property type="protein sequence ID" value="MEK8128686.1"/>
    <property type="molecule type" value="Genomic_DNA"/>
</dbReference>